<accession>A0AA87ZVY5</accession>
<dbReference type="Proteomes" id="UP001187192">
    <property type="component" value="Unassembled WGS sequence"/>
</dbReference>
<dbReference type="AlphaFoldDB" id="A0AA87ZVY5"/>
<keyword evidence="1" id="KW-0732">Signal</keyword>
<name>A0AA87ZVY5_FICCA</name>
<proteinExistence type="predicted"/>
<feature type="signal peptide" evidence="1">
    <location>
        <begin position="1"/>
        <end position="25"/>
    </location>
</feature>
<sequence>MIGEVPTEAFFLLSSLAMLRLAAFAVDPTEPSLLAAPCGSHIHLSFHQVALGLHDVITLRSSIFPCYPLSLFC</sequence>
<protein>
    <recommendedName>
        <fullName evidence="4">Secreted protein</fullName>
    </recommendedName>
</protein>
<dbReference type="Gramene" id="FCD_00006182-RA">
    <property type="protein sequence ID" value="FCD_00006182-RA:cds"/>
    <property type="gene ID" value="FCD_00006182"/>
</dbReference>
<reference evidence="2" key="1">
    <citation type="submission" date="2023-07" db="EMBL/GenBank/DDBJ databases">
        <title>draft genome sequence of fig (Ficus carica).</title>
        <authorList>
            <person name="Takahashi T."/>
            <person name="Nishimura K."/>
        </authorList>
    </citation>
    <scope>NUCLEOTIDE SEQUENCE</scope>
</reference>
<evidence type="ECO:0000256" key="1">
    <source>
        <dbReference type="SAM" id="SignalP"/>
    </source>
</evidence>
<evidence type="ECO:0008006" key="4">
    <source>
        <dbReference type="Google" id="ProtNLM"/>
    </source>
</evidence>
<keyword evidence="3" id="KW-1185">Reference proteome</keyword>
<comment type="caution">
    <text evidence="2">The sequence shown here is derived from an EMBL/GenBank/DDBJ whole genome shotgun (WGS) entry which is preliminary data.</text>
</comment>
<feature type="chain" id="PRO_5041673510" description="Secreted protein" evidence="1">
    <location>
        <begin position="26"/>
        <end position="73"/>
    </location>
</feature>
<evidence type="ECO:0000313" key="3">
    <source>
        <dbReference type="Proteomes" id="UP001187192"/>
    </source>
</evidence>
<evidence type="ECO:0000313" key="2">
    <source>
        <dbReference type="EMBL" id="GMN34393.1"/>
    </source>
</evidence>
<organism evidence="2 3">
    <name type="scientific">Ficus carica</name>
    <name type="common">Common fig</name>
    <dbReference type="NCBI Taxonomy" id="3494"/>
    <lineage>
        <taxon>Eukaryota</taxon>
        <taxon>Viridiplantae</taxon>
        <taxon>Streptophyta</taxon>
        <taxon>Embryophyta</taxon>
        <taxon>Tracheophyta</taxon>
        <taxon>Spermatophyta</taxon>
        <taxon>Magnoliopsida</taxon>
        <taxon>eudicotyledons</taxon>
        <taxon>Gunneridae</taxon>
        <taxon>Pentapetalae</taxon>
        <taxon>rosids</taxon>
        <taxon>fabids</taxon>
        <taxon>Rosales</taxon>
        <taxon>Moraceae</taxon>
        <taxon>Ficeae</taxon>
        <taxon>Ficus</taxon>
    </lineage>
</organism>
<gene>
    <name evidence="2" type="ORF">TIFTF001_004657</name>
</gene>
<dbReference type="EMBL" id="BTGU01000004">
    <property type="protein sequence ID" value="GMN34393.1"/>
    <property type="molecule type" value="Genomic_DNA"/>
</dbReference>